<evidence type="ECO:0000313" key="2">
    <source>
        <dbReference type="EMBL" id="KPL88967.1"/>
    </source>
</evidence>
<keyword evidence="1" id="KW-0472">Membrane</keyword>
<feature type="transmembrane region" description="Helical" evidence="1">
    <location>
        <begin position="107"/>
        <end position="123"/>
    </location>
</feature>
<keyword evidence="3" id="KW-1185">Reference proteome</keyword>
<feature type="transmembrane region" description="Helical" evidence="1">
    <location>
        <begin position="21"/>
        <end position="43"/>
    </location>
</feature>
<evidence type="ECO:0000313" key="3">
    <source>
        <dbReference type="Proteomes" id="UP000050277"/>
    </source>
</evidence>
<gene>
    <name evidence="2" type="ORF">SE18_09945</name>
</gene>
<dbReference type="STRING" id="70996.SE18_09945"/>
<protein>
    <submittedName>
        <fullName evidence="2">Uncharacterized protein</fullName>
    </submittedName>
</protein>
<reference evidence="2 3" key="1">
    <citation type="submission" date="2015-07" db="EMBL/GenBank/DDBJ databases">
        <title>Whole genome sequence of Herpetosiphon geysericola DSM 7119.</title>
        <authorList>
            <person name="Hemp J."/>
            <person name="Ward L.M."/>
            <person name="Pace L.A."/>
            <person name="Fischer W.W."/>
        </authorList>
    </citation>
    <scope>NUCLEOTIDE SEQUENCE [LARGE SCALE GENOMIC DNA]</scope>
    <source>
        <strain evidence="2 3">DSM 7119</strain>
    </source>
</reference>
<evidence type="ECO:0000256" key="1">
    <source>
        <dbReference type="SAM" id="Phobius"/>
    </source>
</evidence>
<name>A0A0P6YB83_9CHLR</name>
<proteinExistence type="predicted"/>
<comment type="caution">
    <text evidence="2">The sequence shown here is derived from an EMBL/GenBank/DDBJ whole genome shotgun (WGS) entry which is preliminary data.</text>
</comment>
<keyword evidence="1" id="KW-0812">Transmembrane</keyword>
<organism evidence="2 3">
    <name type="scientific">Herpetosiphon geysericola</name>
    <dbReference type="NCBI Taxonomy" id="70996"/>
    <lineage>
        <taxon>Bacteria</taxon>
        <taxon>Bacillati</taxon>
        <taxon>Chloroflexota</taxon>
        <taxon>Chloroflexia</taxon>
        <taxon>Herpetosiphonales</taxon>
        <taxon>Herpetosiphonaceae</taxon>
        <taxon>Herpetosiphon</taxon>
    </lineage>
</organism>
<feature type="transmembrane region" description="Helical" evidence="1">
    <location>
        <begin position="49"/>
        <end position="69"/>
    </location>
</feature>
<sequence length="133" mass="15014">MYSVPANQTKLPAPIALKLIGVRYGLGSLLLGFITSVSVYRLLPWFGSISLITLLKLGLYFVMAVLYAIMTWGIFKQRERIRRLGVGLESVSVVVLGLTLFIESFDLSDWLSLGLSVVIIWYLRRSATLDYFY</sequence>
<dbReference type="EMBL" id="LGKP01000015">
    <property type="protein sequence ID" value="KPL88967.1"/>
    <property type="molecule type" value="Genomic_DNA"/>
</dbReference>
<dbReference type="Proteomes" id="UP000050277">
    <property type="component" value="Unassembled WGS sequence"/>
</dbReference>
<accession>A0A0P6YB83</accession>
<keyword evidence="1" id="KW-1133">Transmembrane helix</keyword>
<feature type="transmembrane region" description="Helical" evidence="1">
    <location>
        <begin position="81"/>
        <end position="101"/>
    </location>
</feature>
<dbReference type="AlphaFoldDB" id="A0A0P6YB83"/>